<dbReference type="OMA" id="CAVYQEQ"/>
<evidence type="ECO:0000313" key="3">
    <source>
        <dbReference type="EMBL" id="OVA04578.1"/>
    </source>
</evidence>
<comment type="caution">
    <text evidence="3">The sequence shown here is derived from an EMBL/GenBank/DDBJ whole genome shotgun (WGS) entry which is preliminary data.</text>
</comment>
<gene>
    <name evidence="3" type="ORF">BVC80_1713g5</name>
</gene>
<dbReference type="OrthoDB" id="1859317at2759"/>
<dbReference type="InParanoid" id="A0A200Q288"/>
<protein>
    <submittedName>
        <fullName evidence="3">FAR1 DNA binding domain</fullName>
    </submittedName>
</protein>
<dbReference type="AlphaFoldDB" id="A0A200Q288"/>
<feature type="region of interest" description="Disordered" evidence="1">
    <location>
        <begin position="55"/>
        <end position="91"/>
    </location>
</feature>
<proteinExistence type="predicted"/>
<organism evidence="3 4">
    <name type="scientific">Macleaya cordata</name>
    <name type="common">Five-seeded plume-poppy</name>
    <name type="synonym">Bocconia cordata</name>
    <dbReference type="NCBI Taxonomy" id="56857"/>
    <lineage>
        <taxon>Eukaryota</taxon>
        <taxon>Viridiplantae</taxon>
        <taxon>Streptophyta</taxon>
        <taxon>Embryophyta</taxon>
        <taxon>Tracheophyta</taxon>
        <taxon>Spermatophyta</taxon>
        <taxon>Magnoliopsida</taxon>
        <taxon>Ranunculales</taxon>
        <taxon>Papaveraceae</taxon>
        <taxon>Papaveroideae</taxon>
        <taxon>Macleaya</taxon>
    </lineage>
</organism>
<evidence type="ECO:0000259" key="2">
    <source>
        <dbReference type="Pfam" id="PF03101"/>
    </source>
</evidence>
<sequence>MVGVAVVMVKLWWPRGSKGDGDYIMIPVLFLWLHYPFTSTWMCVMENSIGQGQGIDLDESDGGLQDATYDEHETEDELSRDLDSCTGGNDRTVEGSVEKLSTYVDASEPNIGMEFKSKDDAREFYVSYGRRTGFTIRIHHNRRSRITNAVISQDFVCSKEGFRAKKYENRRDRVLPPPPVTREGCHAMLRVTLKEGGKWVVTKFVRDHSHKLLSPGKVPWRRSDKILVGEDEKDKKIRELSNELDSERRRCKRQCAVYQEQLQMVLKDIEHHSDHLSRTVQNIVMSIKEIEDQ</sequence>
<name>A0A200Q288_MACCD</name>
<dbReference type="PANTHER" id="PTHR46328">
    <property type="entry name" value="FAR-RED IMPAIRED RESPONSIVE (FAR1) FAMILY PROTEIN-RELATED"/>
    <property type="match status" value="1"/>
</dbReference>
<evidence type="ECO:0000256" key="1">
    <source>
        <dbReference type="SAM" id="MobiDB-lite"/>
    </source>
</evidence>
<feature type="domain" description="FAR1" evidence="2">
    <location>
        <begin position="123"/>
        <end position="213"/>
    </location>
</feature>
<dbReference type="STRING" id="56857.A0A200Q288"/>
<dbReference type="InterPro" id="IPR004330">
    <property type="entry name" value="FAR1_DNA_bnd_dom"/>
</dbReference>
<dbReference type="Proteomes" id="UP000195402">
    <property type="component" value="Unassembled WGS sequence"/>
</dbReference>
<dbReference type="Pfam" id="PF03101">
    <property type="entry name" value="FAR1"/>
    <property type="match status" value="1"/>
</dbReference>
<keyword evidence="4" id="KW-1185">Reference proteome</keyword>
<dbReference type="EMBL" id="MVGT01003297">
    <property type="protein sequence ID" value="OVA04578.1"/>
    <property type="molecule type" value="Genomic_DNA"/>
</dbReference>
<accession>A0A200Q288</accession>
<evidence type="ECO:0000313" key="4">
    <source>
        <dbReference type="Proteomes" id="UP000195402"/>
    </source>
</evidence>
<reference evidence="3 4" key="1">
    <citation type="journal article" date="2017" name="Mol. Plant">
        <title>The Genome of Medicinal Plant Macleaya cordata Provides New Insights into Benzylisoquinoline Alkaloids Metabolism.</title>
        <authorList>
            <person name="Liu X."/>
            <person name="Liu Y."/>
            <person name="Huang P."/>
            <person name="Ma Y."/>
            <person name="Qing Z."/>
            <person name="Tang Q."/>
            <person name="Cao H."/>
            <person name="Cheng P."/>
            <person name="Zheng Y."/>
            <person name="Yuan Z."/>
            <person name="Zhou Y."/>
            <person name="Liu J."/>
            <person name="Tang Z."/>
            <person name="Zhuo Y."/>
            <person name="Zhang Y."/>
            <person name="Yu L."/>
            <person name="Huang J."/>
            <person name="Yang P."/>
            <person name="Peng Q."/>
            <person name="Zhang J."/>
            <person name="Jiang W."/>
            <person name="Zhang Z."/>
            <person name="Lin K."/>
            <person name="Ro D.K."/>
            <person name="Chen X."/>
            <person name="Xiong X."/>
            <person name="Shang Y."/>
            <person name="Huang S."/>
            <person name="Zeng J."/>
        </authorList>
    </citation>
    <scope>NUCLEOTIDE SEQUENCE [LARGE SCALE GENOMIC DNA]</scope>
    <source>
        <strain evidence="4">cv. BLH2017</strain>
        <tissue evidence="3">Root</tissue>
    </source>
</reference>
<dbReference type="PANTHER" id="PTHR46328:SF27">
    <property type="entry name" value="OS12G0287500 PROTEIN"/>
    <property type="match status" value="1"/>
</dbReference>